<feature type="transmembrane region" description="Helical" evidence="1">
    <location>
        <begin position="51"/>
        <end position="69"/>
    </location>
</feature>
<organism evidence="2">
    <name type="scientific">marine sediment metagenome</name>
    <dbReference type="NCBI Taxonomy" id="412755"/>
    <lineage>
        <taxon>unclassified sequences</taxon>
        <taxon>metagenomes</taxon>
        <taxon>ecological metagenomes</taxon>
    </lineage>
</organism>
<keyword evidence="1" id="KW-0472">Membrane</keyword>
<evidence type="ECO:0000313" key="2">
    <source>
        <dbReference type="EMBL" id="GAG45785.1"/>
    </source>
</evidence>
<dbReference type="AlphaFoldDB" id="X0XRA8"/>
<dbReference type="EMBL" id="BARS01054120">
    <property type="protein sequence ID" value="GAG45785.1"/>
    <property type="molecule type" value="Genomic_DNA"/>
</dbReference>
<sequence length="91" mass="10732">MNYKHWLRLIGRAAAWGCTGTWLIIFIMAFIYGSDRVVRVTIRADVFHEFWFEFILISVGFIGFTYDIYRSRLEATKKDRETIADVETMSP</sequence>
<proteinExistence type="predicted"/>
<reference evidence="2" key="1">
    <citation type="journal article" date="2014" name="Front. Microbiol.">
        <title>High frequency of phylogenetically diverse reductive dehalogenase-homologous genes in deep subseafloor sedimentary metagenomes.</title>
        <authorList>
            <person name="Kawai M."/>
            <person name="Futagami T."/>
            <person name="Toyoda A."/>
            <person name="Takaki Y."/>
            <person name="Nishi S."/>
            <person name="Hori S."/>
            <person name="Arai W."/>
            <person name="Tsubouchi T."/>
            <person name="Morono Y."/>
            <person name="Uchiyama I."/>
            <person name="Ito T."/>
            <person name="Fujiyama A."/>
            <person name="Inagaki F."/>
            <person name="Takami H."/>
        </authorList>
    </citation>
    <scope>NUCLEOTIDE SEQUENCE</scope>
    <source>
        <strain evidence="2">Expedition CK06-06</strain>
    </source>
</reference>
<evidence type="ECO:0000256" key="1">
    <source>
        <dbReference type="SAM" id="Phobius"/>
    </source>
</evidence>
<gene>
    <name evidence="2" type="ORF">S01H1_80184</name>
</gene>
<comment type="caution">
    <text evidence="2">The sequence shown here is derived from an EMBL/GenBank/DDBJ whole genome shotgun (WGS) entry which is preliminary data.</text>
</comment>
<name>X0XRA8_9ZZZZ</name>
<keyword evidence="1" id="KW-1133">Transmembrane helix</keyword>
<feature type="transmembrane region" description="Helical" evidence="1">
    <location>
        <begin position="9"/>
        <end position="31"/>
    </location>
</feature>
<protein>
    <submittedName>
        <fullName evidence="2">Uncharacterized protein</fullName>
    </submittedName>
</protein>
<accession>X0XRA8</accession>
<keyword evidence="1" id="KW-0812">Transmembrane</keyword>